<dbReference type="OrthoDB" id="5423136at2"/>
<evidence type="ECO:0000256" key="3">
    <source>
        <dbReference type="ARBA" id="ARBA00023172"/>
    </source>
</evidence>
<dbReference type="PANTHER" id="PTHR30349:SF41">
    <property type="entry name" value="INTEGRASE_RECOMBINASE PROTEIN MJ0367-RELATED"/>
    <property type="match status" value="1"/>
</dbReference>
<keyword evidence="6" id="KW-1185">Reference proteome</keyword>
<dbReference type="Pfam" id="PF00589">
    <property type="entry name" value="Phage_integrase"/>
    <property type="match status" value="1"/>
</dbReference>
<dbReference type="InterPro" id="IPR046668">
    <property type="entry name" value="DUF6538"/>
</dbReference>
<keyword evidence="2" id="KW-0238">DNA-binding</keyword>
<dbReference type="RefSeq" id="WP_073616566.1">
    <property type="nucleotide sequence ID" value="NZ_FRFE01000044.1"/>
</dbReference>
<dbReference type="InterPro" id="IPR002104">
    <property type="entry name" value="Integrase_catalytic"/>
</dbReference>
<dbReference type="Gene3D" id="1.10.150.130">
    <property type="match status" value="1"/>
</dbReference>
<dbReference type="GO" id="GO:0006310">
    <property type="term" value="P:DNA recombination"/>
    <property type="evidence" value="ECO:0007669"/>
    <property type="project" value="UniProtKB-KW"/>
</dbReference>
<dbReference type="InterPro" id="IPR010998">
    <property type="entry name" value="Integrase_recombinase_N"/>
</dbReference>
<evidence type="ECO:0000313" key="6">
    <source>
        <dbReference type="Proteomes" id="UP000184603"/>
    </source>
</evidence>
<organism evidence="5 6">
    <name type="scientific">Desulfopila aestuarii DSM 18488</name>
    <dbReference type="NCBI Taxonomy" id="1121416"/>
    <lineage>
        <taxon>Bacteria</taxon>
        <taxon>Pseudomonadati</taxon>
        <taxon>Thermodesulfobacteriota</taxon>
        <taxon>Desulfobulbia</taxon>
        <taxon>Desulfobulbales</taxon>
        <taxon>Desulfocapsaceae</taxon>
        <taxon>Desulfopila</taxon>
    </lineage>
</organism>
<dbReference type="AlphaFoldDB" id="A0A1M7YK06"/>
<dbReference type="Proteomes" id="UP000184603">
    <property type="component" value="Unassembled WGS sequence"/>
</dbReference>
<dbReference type="SUPFAM" id="SSF56349">
    <property type="entry name" value="DNA breaking-rejoining enzymes"/>
    <property type="match status" value="1"/>
</dbReference>
<evidence type="ECO:0000259" key="4">
    <source>
        <dbReference type="PROSITE" id="PS51898"/>
    </source>
</evidence>
<feature type="domain" description="Tyr recombinase" evidence="4">
    <location>
        <begin position="241"/>
        <end position="429"/>
    </location>
</feature>
<evidence type="ECO:0000313" key="5">
    <source>
        <dbReference type="EMBL" id="SHO52961.1"/>
    </source>
</evidence>
<dbReference type="Gene3D" id="1.10.443.10">
    <property type="entry name" value="Intergrase catalytic core"/>
    <property type="match status" value="1"/>
</dbReference>
<comment type="similarity">
    <text evidence="1">Belongs to the 'phage' integrase family.</text>
</comment>
<gene>
    <name evidence="5" type="ORF">SAMN02745220_04856</name>
</gene>
<name>A0A1M7YK06_9BACT</name>
<protein>
    <submittedName>
        <fullName evidence="5">Site-specific recombinase XerD</fullName>
    </submittedName>
</protein>
<dbReference type="GO" id="GO:0015074">
    <property type="term" value="P:DNA integration"/>
    <property type="evidence" value="ECO:0007669"/>
    <property type="project" value="InterPro"/>
</dbReference>
<dbReference type="PANTHER" id="PTHR30349">
    <property type="entry name" value="PHAGE INTEGRASE-RELATED"/>
    <property type="match status" value="1"/>
</dbReference>
<dbReference type="Pfam" id="PF20172">
    <property type="entry name" value="DUF6538"/>
    <property type="match status" value="1"/>
</dbReference>
<dbReference type="InterPro" id="IPR050090">
    <property type="entry name" value="Tyrosine_recombinase_XerCD"/>
</dbReference>
<dbReference type="InterPro" id="IPR013762">
    <property type="entry name" value="Integrase-like_cat_sf"/>
</dbReference>
<reference evidence="5 6" key="1">
    <citation type="submission" date="2016-12" db="EMBL/GenBank/DDBJ databases">
        <authorList>
            <person name="Song W.-J."/>
            <person name="Kurnit D.M."/>
        </authorList>
    </citation>
    <scope>NUCLEOTIDE SEQUENCE [LARGE SCALE GENOMIC DNA]</scope>
    <source>
        <strain evidence="5 6">DSM 18488</strain>
    </source>
</reference>
<keyword evidence="3" id="KW-0233">DNA recombination</keyword>
<dbReference type="EMBL" id="FRFE01000044">
    <property type="protein sequence ID" value="SHO52961.1"/>
    <property type="molecule type" value="Genomic_DNA"/>
</dbReference>
<dbReference type="PROSITE" id="PS51898">
    <property type="entry name" value="TYR_RECOMBINASE"/>
    <property type="match status" value="1"/>
</dbReference>
<dbReference type="STRING" id="1121416.SAMN02745220_04856"/>
<dbReference type="GO" id="GO:0003677">
    <property type="term" value="F:DNA binding"/>
    <property type="evidence" value="ECO:0007669"/>
    <property type="project" value="UniProtKB-KW"/>
</dbReference>
<evidence type="ECO:0000256" key="1">
    <source>
        <dbReference type="ARBA" id="ARBA00008857"/>
    </source>
</evidence>
<evidence type="ECO:0000256" key="2">
    <source>
        <dbReference type="ARBA" id="ARBA00023125"/>
    </source>
</evidence>
<dbReference type="InterPro" id="IPR011010">
    <property type="entry name" value="DNA_brk_join_enz"/>
</dbReference>
<proteinExistence type="inferred from homology"/>
<accession>A0A1M7YK06</accession>
<sequence length="445" mass="50573">MRVPSYCFKSLENIYYFRMRVPKELQQILRRSELKKSLRTRDRSTAYRLCRQYAITAEKHFAELRLKLFQASLGGEIAPSNLVHPQVSQITAGPIPAMTIQPPPRVEPEEVTMSRLIELYIKEETSKRGHDIASGLEKNLLRFMEIVGDKPITHYTVEDRQKYRDVLLRIPKRINGSRYKDQSISAILKREYRPEQRLSLTSVNYRLTDVATFLNWAVKNGLIEGHPFKNAVLKTKTKSEDERPALSDEEIKLLLENLPADQRSLSWCILISCFTGLRQSEVAGLDGDDIIQLPDGTWCLDINDRGDKKLKSTNGQRIIPLHSMLLQAGIVEFAGSRTGGKLFTDVVPYRGKYGHQVSKDFAKYRKSLGINGAGQTFHGIRHSVISKLWAAGVPEAHTAAIAGHQRGKSESYLRYSKKNDLGPLREAIEAIDYGKIKLPSWVSRK</sequence>